<name>A0ABX3ESV7_9BACL</name>
<feature type="transmembrane region" description="Helical" evidence="1">
    <location>
        <begin position="240"/>
        <end position="261"/>
    </location>
</feature>
<evidence type="ECO:0008006" key="4">
    <source>
        <dbReference type="Google" id="ProtNLM"/>
    </source>
</evidence>
<comment type="caution">
    <text evidence="2">The sequence shown here is derived from an EMBL/GenBank/DDBJ whole genome shotgun (WGS) entry which is preliminary data.</text>
</comment>
<sequence length="268" mass="30090">MNFSLYKAMMKGHGKFLFTCAFTGFLCLYLLVMTFPLLSDSQQFNDVIKSLPKSVMDAFGIQGNLTNAVEYMAMNFYNSIYLYLLMAYTILTACQLVSRFVDRGSMAYLLSTPVTRRKVINTQAAVLVTGLVVMCLFTYLGGYFGVLSFVNNSEFDLGVFTELNLIVMLIFLLIGSYSFLFSCIFDEEKTALGAGFGVTLLFYGLDMVSKLSEKLSWLKYCTIFTLYQPEKIIQGTYDTVSISLVLVVVSILIFAAASFIFQKRDLSL</sequence>
<feature type="transmembrane region" description="Helical" evidence="1">
    <location>
        <begin position="165"/>
        <end position="184"/>
    </location>
</feature>
<reference evidence="2 3" key="1">
    <citation type="submission" date="2016-03" db="EMBL/GenBank/DDBJ databases">
        <authorList>
            <person name="Sant'Anna F.H."/>
            <person name="Ambrosini A."/>
            <person name="Souza R."/>
            <person name="Bach E."/>
            <person name="Fernandes G."/>
            <person name="Balsanelli E."/>
            <person name="Baura V.A."/>
            <person name="Souza E.M."/>
            <person name="Passaglia L."/>
        </authorList>
    </citation>
    <scope>NUCLEOTIDE SEQUENCE [LARGE SCALE GENOMIC DNA]</scope>
    <source>
        <strain evidence="2 3">P26E</strain>
    </source>
</reference>
<feature type="transmembrane region" description="Helical" evidence="1">
    <location>
        <begin position="122"/>
        <end position="145"/>
    </location>
</feature>
<organism evidence="2 3">
    <name type="scientific">Paenibacillus helianthi</name>
    <dbReference type="NCBI Taxonomy" id="1349432"/>
    <lineage>
        <taxon>Bacteria</taxon>
        <taxon>Bacillati</taxon>
        <taxon>Bacillota</taxon>
        <taxon>Bacilli</taxon>
        <taxon>Bacillales</taxon>
        <taxon>Paenibacillaceae</taxon>
        <taxon>Paenibacillus</taxon>
    </lineage>
</organism>
<keyword evidence="1" id="KW-0812">Transmembrane</keyword>
<gene>
    <name evidence="2" type="ORF">A3844_06480</name>
</gene>
<keyword evidence="1" id="KW-1133">Transmembrane helix</keyword>
<dbReference type="PANTHER" id="PTHR37305">
    <property type="entry name" value="INTEGRAL MEMBRANE PROTEIN-RELATED"/>
    <property type="match status" value="1"/>
</dbReference>
<dbReference type="Pfam" id="PF12679">
    <property type="entry name" value="ABC2_membrane_2"/>
    <property type="match status" value="1"/>
</dbReference>
<dbReference type="Proteomes" id="UP000186058">
    <property type="component" value="Unassembled WGS sequence"/>
</dbReference>
<dbReference type="RefSeq" id="WP_074106964.1">
    <property type="nucleotide sequence ID" value="NZ_LVWI01000014.1"/>
</dbReference>
<feature type="transmembrane region" description="Helical" evidence="1">
    <location>
        <begin position="191"/>
        <end position="209"/>
    </location>
</feature>
<accession>A0ABX3ESV7</accession>
<proteinExistence type="predicted"/>
<keyword evidence="3" id="KW-1185">Reference proteome</keyword>
<dbReference type="EMBL" id="LVWI01000014">
    <property type="protein sequence ID" value="OKP89617.1"/>
    <property type="molecule type" value="Genomic_DNA"/>
</dbReference>
<keyword evidence="1" id="KW-0472">Membrane</keyword>
<evidence type="ECO:0000313" key="2">
    <source>
        <dbReference type="EMBL" id="OKP89617.1"/>
    </source>
</evidence>
<evidence type="ECO:0000256" key="1">
    <source>
        <dbReference type="SAM" id="Phobius"/>
    </source>
</evidence>
<dbReference type="PANTHER" id="PTHR37305:SF2">
    <property type="entry name" value="BACITRACIN TRANSPORT PERMEASE PROTEIN BCRB"/>
    <property type="match status" value="1"/>
</dbReference>
<protein>
    <recommendedName>
        <fullName evidence="4">ABC transporter permease</fullName>
    </recommendedName>
</protein>
<feature type="transmembrane region" description="Helical" evidence="1">
    <location>
        <begin position="80"/>
        <end position="101"/>
    </location>
</feature>
<evidence type="ECO:0000313" key="3">
    <source>
        <dbReference type="Proteomes" id="UP000186058"/>
    </source>
</evidence>